<dbReference type="AlphaFoldDB" id="A0A291Q8Y4"/>
<feature type="chain" id="PRO_5012268146" description="Secreted protein" evidence="1">
    <location>
        <begin position="26"/>
        <end position="109"/>
    </location>
</feature>
<sequence length="109" mass="11362">MFRRRALAVFTLAALALSPVAAAQADTVPVDAFDAQSCRITGHTADQGPYITVTSIPHPISAQRCRELGGTVISALDVYAAPLAEDTLAEDTLVEDATLAIEPDPAEVG</sequence>
<evidence type="ECO:0008006" key="4">
    <source>
        <dbReference type="Google" id="ProtNLM"/>
    </source>
</evidence>
<keyword evidence="1" id="KW-0732">Signal</keyword>
<name>A0A291Q8Y4_9ACTN</name>
<keyword evidence="3" id="KW-1185">Reference proteome</keyword>
<accession>A0A291Q8Y4</accession>
<evidence type="ECO:0000313" key="3">
    <source>
        <dbReference type="Proteomes" id="UP000221011"/>
    </source>
</evidence>
<dbReference type="EMBL" id="CP022685">
    <property type="protein sequence ID" value="ATL27894.1"/>
    <property type="molecule type" value="Genomic_DNA"/>
</dbReference>
<protein>
    <recommendedName>
        <fullName evidence="4">Secreted protein</fullName>
    </recommendedName>
</protein>
<dbReference type="RefSeq" id="WP_159072526.1">
    <property type="nucleotide sequence ID" value="NZ_CP022685.1"/>
</dbReference>
<proteinExistence type="predicted"/>
<evidence type="ECO:0000313" key="2">
    <source>
        <dbReference type="EMBL" id="ATL27894.1"/>
    </source>
</evidence>
<feature type="signal peptide" evidence="1">
    <location>
        <begin position="1"/>
        <end position="25"/>
    </location>
</feature>
<organism evidence="2 3">
    <name type="scientific">Streptomyces formicae</name>
    <dbReference type="NCBI Taxonomy" id="1616117"/>
    <lineage>
        <taxon>Bacteria</taxon>
        <taxon>Bacillati</taxon>
        <taxon>Actinomycetota</taxon>
        <taxon>Actinomycetes</taxon>
        <taxon>Kitasatosporales</taxon>
        <taxon>Streptomycetaceae</taxon>
        <taxon>Streptomyces</taxon>
    </lineage>
</organism>
<dbReference type="KEGG" id="sfk:KY5_2876"/>
<gene>
    <name evidence="2" type="ORF">KY5_2876</name>
</gene>
<evidence type="ECO:0000256" key="1">
    <source>
        <dbReference type="SAM" id="SignalP"/>
    </source>
</evidence>
<reference evidence="2 3" key="1">
    <citation type="submission" date="2017-08" db="EMBL/GenBank/DDBJ databases">
        <title>Complete Genome Sequence of Streptomyces formicae KY5, the formicamycin producer.</title>
        <authorList>
            <person name="Holmes N.A."/>
            <person name="Devine R."/>
            <person name="Qin Z."/>
            <person name="Seipke R.F."/>
            <person name="Wilkinson B."/>
            <person name="Hutchings M.I."/>
        </authorList>
    </citation>
    <scope>NUCLEOTIDE SEQUENCE [LARGE SCALE GENOMIC DNA]</scope>
    <source>
        <strain evidence="2 3">KY5</strain>
    </source>
</reference>
<dbReference type="Proteomes" id="UP000221011">
    <property type="component" value="Chromosome"/>
</dbReference>